<dbReference type="GO" id="GO:0008761">
    <property type="term" value="F:UDP-N-acetylglucosamine 2-epimerase activity"/>
    <property type="evidence" value="ECO:0007669"/>
    <property type="project" value="UniProtKB-EC"/>
</dbReference>
<keyword evidence="7" id="KW-1185">Reference proteome</keyword>
<dbReference type="EC" id="5.1.3.14" evidence="3"/>
<dbReference type="PANTHER" id="PTHR43174">
    <property type="entry name" value="UDP-N-ACETYLGLUCOSAMINE 2-EPIMERASE"/>
    <property type="match status" value="1"/>
</dbReference>
<evidence type="ECO:0000256" key="2">
    <source>
        <dbReference type="ARBA" id="ARBA00038209"/>
    </source>
</evidence>
<dbReference type="InterPro" id="IPR029767">
    <property type="entry name" value="WecB-like"/>
</dbReference>
<dbReference type="InterPro" id="IPR003331">
    <property type="entry name" value="UDP_GlcNAc_Epimerase_2_dom"/>
</dbReference>
<reference evidence="7" key="1">
    <citation type="submission" date="2016-10" db="EMBL/GenBank/DDBJ databases">
        <authorList>
            <person name="Varghese N."/>
            <person name="Submissions S."/>
        </authorList>
    </citation>
    <scope>NUCLEOTIDE SEQUENCE [LARGE SCALE GENOMIC DNA]</scope>
    <source>
        <strain evidence="7">ATCC 25963</strain>
    </source>
</reference>
<dbReference type="NCBIfam" id="TIGR00236">
    <property type="entry name" value="wecB"/>
    <property type="match status" value="1"/>
</dbReference>
<sequence length="397" mass="42617">MPSTGPRILIVLGTRPEVIKLAPVERALRQYTDWQVSLCCTGQHRELVPPILNTFGLQCEVELSAMTPAQSLSSLMARLLDGIDPVLDALRFDWVVVQGDTTTALAGALAAFHRRIPVAHVEAGLRTLDLAAPFPEEANRQLIARLASLHLAPTPAAREALLGEGVAPESIEVTGNTVVDALRWASSRLPLEGAPAPELVRFAKGRPFVLVTGHRRESFAGGLAAVCTGLATLARAYPGVDFVYPVHLNPAVQSAARGLLGGLSNVFLLEPLEYMAAVWLLKRCMFVITDSGGLQEEAPEFGKPVLVTRTTTERMEGVAAGCAVLVGYDTDLLVSTARRWLDDPAAYAAVCPRKNPYGDGRAASRCVAALRRRLGLPAASVTPWPEARIERAATDMR</sequence>
<dbReference type="EMBL" id="FOMX01000003">
    <property type="protein sequence ID" value="SFD66745.1"/>
    <property type="molecule type" value="Genomic_DNA"/>
</dbReference>
<dbReference type="STRING" id="54.SAMN02745121_01032"/>
<proteinExistence type="inferred from homology"/>
<dbReference type="RefSeq" id="WP_096329522.1">
    <property type="nucleotide sequence ID" value="NZ_FOMX01000003.1"/>
</dbReference>
<gene>
    <name evidence="6" type="ORF">SAMN02745121_01032</name>
</gene>
<dbReference type="CDD" id="cd03786">
    <property type="entry name" value="GTB_UDP-GlcNAc_2-Epimerase"/>
    <property type="match status" value="1"/>
</dbReference>
<protein>
    <recommendedName>
        <fullName evidence="3">UDP-N-acetylglucosamine 2-epimerase (non-hydrolyzing)</fullName>
        <ecNumber evidence="3">5.1.3.14</ecNumber>
    </recommendedName>
</protein>
<evidence type="ECO:0000256" key="1">
    <source>
        <dbReference type="ARBA" id="ARBA00023235"/>
    </source>
</evidence>
<dbReference type="Gene3D" id="3.40.50.2000">
    <property type="entry name" value="Glycogen Phosphorylase B"/>
    <property type="match status" value="2"/>
</dbReference>
<evidence type="ECO:0000313" key="7">
    <source>
        <dbReference type="Proteomes" id="UP000199400"/>
    </source>
</evidence>
<evidence type="ECO:0000259" key="5">
    <source>
        <dbReference type="Pfam" id="PF02350"/>
    </source>
</evidence>
<organism evidence="6 7">
    <name type="scientific">Nannocystis exedens</name>
    <dbReference type="NCBI Taxonomy" id="54"/>
    <lineage>
        <taxon>Bacteria</taxon>
        <taxon>Pseudomonadati</taxon>
        <taxon>Myxococcota</taxon>
        <taxon>Polyangia</taxon>
        <taxon>Nannocystales</taxon>
        <taxon>Nannocystaceae</taxon>
        <taxon>Nannocystis</taxon>
    </lineage>
</organism>
<dbReference type="AlphaFoldDB" id="A0A1I1U7W0"/>
<dbReference type="PANTHER" id="PTHR43174:SF2">
    <property type="entry name" value="UDP-N-ACETYLGLUCOSAMINE 2-EPIMERASE"/>
    <property type="match status" value="1"/>
</dbReference>
<evidence type="ECO:0000256" key="3">
    <source>
        <dbReference type="ARBA" id="ARBA00038858"/>
    </source>
</evidence>
<accession>A0A1I1U7W0</accession>
<evidence type="ECO:0000313" key="6">
    <source>
        <dbReference type="EMBL" id="SFD66745.1"/>
    </source>
</evidence>
<dbReference type="Pfam" id="PF02350">
    <property type="entry name" value="Epimerase_2"/>
    <property type="match status" value="1"/>
</dbReference>
<keyword evidence="1 4" id="KW-0413">Isomerase</keyword>
<feature type="domain" description="UDP-N-acetylglucosamine 2-epimerase" evidence="5">
    <location>
        <begin position="27"/>
        <end position="370"/>
    </location>
</feature>
<name>A0A1I1U7W0_9BACT</name>
<dbReference type="Proteomes" id="UP000199400">
    <property type="component" value="Unassembled WGS sequence"/>
</dbReference>
<dbReference type="OrthoDB" id="9803238at2"/>
<evidence type="ECO:0000256" key="4">
    <source>
        <dbReference type="RuleBase" id="RU003513"/>
    </source>
</evidence>
<dbReference type="SUPFAM" id="SSF53756">
    <property type="entry name" value="UDP-Glycosyltransferase/glycogen phosphorylase"/>
    <property type="match status" value="1"/>
</dbReference>
<comment type="similarity">
    <text evidence="2 4">Belongs to the UDP-N-acetylglucosamine 2-epimerase family.</text>
</comment>